<keyword evidence="18" id="KW-0325">Glycoprotein</keyword>
<keyword evidence="8" id="KW-0808">Transferase</keyword>
<dbReference type="Gene3D" id="3.30.200.20">
    <property type="entry name" value="Phosphorylase Kinase, domain 1"/>
    <property type="match status" value="1"/>
</dbReference>
<comment type="subcellular location">
    <subcellularLocation>
        <location evidence="1">Cell membrane</location>
        <topology evidence="1">Single-pass membrane protein</topology>
    </subcellularLocation>
    <subcellularLocation>
        <location evidence="2">Membrane</location>
        <topology evidence="2">Single-pass type I membrane protein</topology>
    </subcellularLocation>
</comment>
<evidence type="ECO:0000256" key="1">
    <source>
        <dbReference type="ARBA" id="ARBA00004162"/>
    </source>
</evidence>
<sequence>LTGTIPPHLGNLSFLVSISFLNNSFHGSLPKELAQLRRIKHFSFSRNYLSGEIPSWIGSFTQLEQLRLRLNNFTGIIPTSFYNLSKLNGLFLTSNSLQGYIPQQIGNLCNLRILYLDFNNFSGSIPSTIFNISSLQTLDISRNSLSGYITATLATNISSLRILDLTVNYLTGPLPQNMFSHFPNLEALYLSWNLFSGVIPSTLFLCNQLKNLSLSNNYFQGSIHRDIGNLTVLQELYLGLNNFSGTEIPTAIGNLFNLEILSLTRAGLIGVIPSAIGNLTLLKNLELSENGLTGTIPSEIGNLPNLETLSLSANSLTGLVPSRIYNTSTLMMIRLSLNQLSGQLSVSKGVHLPNLNYLLIGANDFSGPIPIWLSNASELMYLEVAFNSFIGPIPDALGNLKNLEWLNLADNHLTTKSLSSGLSLFSSLTNCKYLRILYVDSNPFNGTLPISLGNLSSSLEELTASDCGIIGNIPKEIGNLSSLSRLDLGGNDLRGTIPTTIAKLEKLQALYLNNNKLQGSIPSELCDLQSLAYLYLGENELIEQIPSCLGNVTSLRTLSMEMNKFTSTIPSSLWRLKDILQVNLSSNSLTGSLPTEISNLKAVILFDLSMNQLTGDIPPSFGSLKTLTNLSLSNNRLEGSIPQSLGDTISLEILDLSNNSLSGEIPKSLEKLLLLRSFNVSFNELQGEIPIGGPFTNFSIQSFLGNKGFCGAPRLQLQACKISIHRQSKTSKTLRYTLLAIGSTIILTVLAFVIIFIRHRKRNLRLSNQEQLLPLATWTRISFEHLKQATDKFNEINLLGRGSFGSVYKGTLQGGMNVAVKVFNLQLEGGFKSFDVECEVLQRIRHRNLVKIITSCSSIDFRALVLEFMPNWSLEKWLYSHNYFLDIMQRLNIMIDVALALEYLHYGSTTPVVHCDLKPSNILLDEDMVGHVSDFGIAKLLGEEHSIIQTMTLATVGYMAPEYGSEGLISIRGDMYSYGILVMETFTRKRPIDEMFTEEMSMKQWVRDSLSLPCGVTEIADSNLLKRNEQHFSAKKDCIESILILAQKCCADLPDERIDIKDVFSTLKKIKGKLLMDIRRT</sequence>
<keyword evidence="14 21" id="KW-0067">ATP-binding</keyword>
<evidence type="ECO:0000256" key="16">
    <source>
        <dbReference type="ARBA" id="ARBA00023136"/>
    </source>
</evidence>
<evidence type="ECO:0000256" key="6">
    <source>
        <dbReference type="ARBA" id="ARBA00022553"/>
    </source>
</evidence>
<dbReference type="FunFam" id="3.80.10.10:FF:000317">
    <property type="entry name" value="Inactive leucine-rich repeat receptor-like protein kinase"/>
    <property type="match status" value="1"/>
</dbReference>
<dbReference type="Gene3D" id="3.80.10.10">
    <property type="entry name" value="Ribonuclease Inhibitor"/>
    <property type="match status" value="3"/>
</dbReference>
<dbReference type="PROSITE" id="PS00107">
    <property type="entry name" value="PROTEIN_KINASE_ATP"/>
    <property type="match status" value="1"/>
</dbReference>
<keyword evidence="12 21" id="KW-0547">Nucleotide-binding</keyword>
<dbReference type="InterPro" id="IPR000719">
    <property type="entry name" value="Prot_kinase_dom"/>
</dbReference>
<feature type="binding site" evidence="21">
    <location>
        <position position="821"/>
    </location>
    <ligand>
        <name>ATP</name>
        <dbReference type="ChEBI" id="CHEBI:30616"/>
    </ligand>
</feature>
<evidence type="ECO:0000256" key="19">
    <source>
        <dbReference type="ARBA" id="ARBA00047899"/>
    </source>
</evidence>
<evidence type="ECO:0000256" key="9">
    <source>
        <dbReference type="ARBA" id="ARBA00022692"/>
    </source>
</evidence>
<dbReference type="InterPro" id="IPR011009">
    <property type="entry name" value="Kinase-like_dom_sf"/>
</dbReference>
<dbReference type="SUPFAM" id="SSF52047">
    <property type="entry name" value="RNI-like"/>
    <property type="match status" value="2"/>
</dbReference>
<dbReference type="EC" id="2.7.11.1" evidence="3"/>
<keyword evidence="9 22" id="KW-0812">Transmembrane</keyword>
<dbReference type="InterPro" id="IPR055414">
    <property type="entry name" value="LRR_R13L4/SHOC2-like"/>
</dbReference>
<organism evidence="24">
    <name type="scientific">Vernicia montana</name>
    <dbReference type="NCBI Taxonomy" id="316732"/>
    <lineage>
        <taxon>Eukaryota</taxon>
        <taxon>Viridiplantae</taxon>
        <taxon>Streptophyta</taxon>
        <taxon>Embryophyta</taxon>
        <taxon>Tracheophyta</taxon>
        <taxon>Spermatophyta</taxon>
        <taxon>Magnoliopsida</taxon>
        <taxon>eudicotyledons</taxon>
        <taxon>Gunneridae</taxon>
        <taxon>Pentapetalae</taxon>
        <taxon>rosids</taxon>
        <taxon>fabids</taxon>
        <taxon>Malpighiales</taxon>
        <taxon>Euphorbiaceae</taxon>
        <taxon>Crotonoideae</taxon>
        <taxon>Aleuritideae</taxon>
        <taxon>Vernicia</taxon>
    </lineage>
</organism>
<keyword evidence="11" id="KW-0677">Repeat</keyword>
<evidence type="ECO:0000256" key="7">
    <source>
        <dbReference type="ARBA" id="ARBA00022614"/>
    </source>
</evidence>
<evidence type="ECO:0000256" key="2">
    <source>
        <dbReference type="ARBA" id="ARBA00004479"/>
    </source>
</evidence>
<dbReference type="InterPro" id="IPR008271">
    <property type="entry name" value="Ser/Thr_kinase_AS"/>
</dbReference>
<evidence type="ECO:0000256" key="22">
    <source>
        <dbReference type="SAM" id="Phobius"/>
    </source>
</evidence>
<evidence type="ECO:0000256" key="3">
    <source>
        <dbReference type="ARBA" id="ARBA00012513"/>
    </source>
</evidence>
<keyword evidence="10" id="KW-0732">Signal</keyword>
<comment type="catalytic activity">
    <reaction evidence="19">
        <text>L-threonyl-[protein] + ATP = O-phospho-L-threonyl-[protein] + ADP + H(+)</text>
        <dbReference type="Rhea" id="RHEA:46608"/>
        <dbReference type="Rhea" id="RHEA-COMP:11060"/>
        <dbReference type="Rhea" id="RHEA-COMP:11605"/>
        <dbReference type="ChEBI" id="CHEBI:15378"/>
        <dbReference type="ChEBI" id="CHEBI:30013"/>
        <dbReference type="ChEBI" id="CHEBI:30616"/>
        <dbReference type="ChEBI" id="CHEBI:61977"/>
        <dbReference type="ChEBI" id="CHEBI:456216"/>
        <dbReference type="EC" id="2.7.11.1"/>
    </reaction>
</comment>
<dbReference type="FunFam" id="3.30.200.20:FF:000661">
    <property type="entry name" value="Serine-threonine protein kinase plant-type"/>
    <property type="match status" value="1"/>
</dbReference>
<evidence type="ECO:0000256" key="8">
    <source>
        <dbReference type="ARBA" id="ARBA00022679"/>
    </source>
</evidence>
<keyword evidence="15 22" id="KW-1133">Transmembrane helix</keyword>
<dbReference type="GO" id="GO:0005886">
    <property type="term" value="C:plasma membrane"/>
    <property type="evidence" value="ECO:0007669"/>
    <property type="project" value="UniProtKB-SubCell"/>
</dbReference>
<dbReference type="FunFam" id="1.10.510.10:FF:000358">
    <property type="entry name" value="Putative leucine-rich repeat receptor-like serine/threonine-protein kinase"/>
    <property type="match status" value="1"/>
</dbReference>
<evidence type="ECO:0000256" key="21">
    <source>
        <dbReference type="PROSITE-ProRule" id="PRU10141"/>
    </source>
</evidence>
<proteinExistence type="evidence at transcript level"/>
<evidence type="ECO:0000256" key="10">
    <source>
        <dbReference type="ARBA" id="ARBA00022729"/>
    </source>
</evidence>
<evidence type="ECO:0000256" key="11">
    <source>
        <dbReference type="ARBA" id="ARBA00022737"/>
    </source>
</evidence>
<evidence type="ECO:0000256" key="13">
    <source>
        <dbReference type="ARBA" id="ARBA00022777"/>
    </source>
</evidence>
<keyword evidence="16 22" id="KW-0472">Membrane</keyword>
<dbReference type="SMART" id="SM00369">
    <property type="entry name" value="LRR_TYP"/>
    <property type="match status" value="11"/>
</dbReference>
<dbReference type="InterPro" id="IPR032675">
    <property type="entry name" value="LRR_dom_sf"/>
</dbReference>
<comment type="catalytic activity">
    <reaction evidence="20">
        <text>L-seryl-[protein] + ATP = O-phospho-L-seryl-[protein] + ADP + H(+)</text>
        <dbReference type="Rhea" id="RHEA:17989"/>
        <dbReference type="Rhea" id="RHEA-COMP:9863"/>
        <dbReference type="Rhea" id="RHEA-COMP:11604"/>
        <dbReference type="ChEBI" id="CHEBI:15378"/>
        <dbReference type="ChEBI" id="CHEBI:29999"/>
        <dbReference type="ChEBI" id="CHEBI:30616"/>
        <dbReference type="ChEBI" id="CHEBI:83421"/>
        <dbReference type="ChEBI" id="CHEBI:456216"/>
        <dbReference type="EC" id="2.7.11.1"/>
    </reaction>
</comment>
<accession>A0A140G4W5</accession>
<keyword evidence="17" id="KW-0675">Receptor</keyword>
<dbReference type="FunFam" id="3.80.10.10:FF:000095">
    <property type="entry name" value="LRR receptor-like serine/threonine-protein kinase GSO1"/>
    <property type="match status" value="1"/>
</dbReference>
<dbReference type="GO" id="GO:0005524">
    <property type="term" value="F:ATP binding"/>
    <property type="evidence" value="ECO:0007669"/>
    <property type="project" value="UniProtKB-UniRule"/>
</dbReference>
<dbReference type="PROSITE" id="PS51450">
    <property type="entry name" value="LRR"/>
    <property type="match status" value="2"/>
</dbReference>
<dbReference type="Gene3D" id="1.10.510.10">
    <property type="entry name" value="Transferase(Phosphotransferase) domain 1"/>
    <property type="match status" value="1"/>
</dbReference>
<keyword evidence="6" id="KW-0597">Phosphoprotein</keyword>
<evidence type="ECO:0000256" key="5">
    <source>
        <dbReference type="ARBA" id="ARBA00022527"/>
    </source>
</evidence>
<dbReference type="EMBL" id="KT805848">
    <property type="protein sequence ID" value="AMM43087.1"/>
    <property type="molecule type" value="mRNA"/>
</dbReference>
<evidence type="ECO:0000256" key="17">
    <source>
        <dbReference type="ARBA" id="ARBA00023170"/>
    </source>
</evidence>
<dbReference type="PROSITE" id="PS00108">
    <property type="entry name" value="PROTEIN_KINASE_ST"/>
    <property type="match status" value="1"/>
</dbReference>
<name>A0A140G4W5_9ROSI</name>
<keyword evidence="4" id="KW-1003">Cell membrane</keyword>
<dbReference type="AlphaFoldDB" id="A0A140G4W5"/>
<dbReference type="PANTHER" id="PTHR27000">
    <property type="entry name" value="LEUCINE-RICH REPEAT RECEPTOR-LIKE PROTEIN KINASE FAMILY PROTEIN-RELATED"/>
    <property type="match status" value="1"/>
</dbReference>
<dbReference type="InterPro" id="IPR017441">
    <property type="entry name" value="Protein_kinase_ATP_BS"/>
</dbReference>
<evidence type="ECO:0000256" key="12">
    <source>
        <dbReference type="ARBA" id="ARBA00022741"/>
    </source>
</evidence>
<evidence type="ECO:0000256" key="18">
    <source>
        <dbReference type="ARBA" id="ARBA00023180"/>
    </source>
</evidence>
<evidence type="ECO:0000256" key="15">
    <source>
        <dbReference type="ARBA" id="ARBA00022989"/>
    </source>
</evidence>
<evidence type="ECO:0000256" key="20">
    <source>
        <dbReference type="ARBA" id="ARBA00048679"/>
    </source>
</evidence>
<evidence type="ECO:0000256" key="14">
    <source>
        <dbReference type="ARBA" id="ARBA00022840"/>
    </source>
</evidence>
<dbReference type="Pfam" id="PF23598">
    <property type="entry name" value="LRR_14"/>
    <property type="match status" value="2"/>
</dbReference>
<dbReference type="InterPro" id="IPR003591">
    <property type="entry name" value="Leu-rich_rpt_typical-subtyp"/>
</dbReference>
<feature type="domain" description="Protein kinase" evidence="23">
    <location>
        <begin position="793"/>
        <end position="1070"/>
    </location>
</feature>
<keyword evidence="7" id="KW-0433">Leucine-rich repeat</keyword>
<reference evidence="24" key="1">
    <citation type="journal article" date="2015" name="Int J Genomics">
        <title>Genome-Wide Identification and Characterization of the LRR-RLK Gene Family in Two Vernicia Species.</title>
        <authorList>
            <person name="Zhu H."/>
            <person name="Wang Y."/>
            <person name="Yin H."/>
            <person name="Gao M."/>
            <person name="Zhang Q."/>
            <person name="Chen Y."/>
        </authorList>
    </citation>
    <scope>NUCLEOTIDE SEQUENCE</scope>
</reference>
<dbReference type="PANTHER" id="PTHR27000:SF771">
    <property type="entry name" value="LRR RECEPTOR-LIKE SERINE_THREONINE-PROTEIN KINASE FLS2"/>
    <property type="match status" value="1"/>
</dbReference>
<keyword evidence="5" id="KW-0723">Serine/threonine-protein kinase</keyword>
<dbReference type="Pfam" id="PF00560">
    <property type="entry name" value="LRR_1"/>
    <property type="match status" value="4"/>
</dbReference>
<evidence type="ECO:0000259" key="23">
    <source>
        <dbReference type="PROSITE" id="PS50011"/>
    </source>
</evidence>
<keyword evidence="13" id="KW-0418">Kinase</keyword>
<dbReference type="Pfam" id="PF13855">
    <property type="entry name" value="LRR_8"/>
    <property type="match status" value="2"/>
</dbReference>
<dbReference type="Pfam" id="PF00069">
    <property type="entry name" value="Pkinase"/>
    <property type="match status" value="1"/>
</dbReference>
<evidence type="ECO:0000313" key="24">
    <source>
        <dbReference type="EMBL" id="AMM43087.1"/>
    </source>
</evidence>
<dbReference type="SMART" id="SM00220">
    <property type="entry name" value="S_TKc"/>
    <property type="match status" value="1"/>
</dbReference>
<protein>
    <recommendedName>
        <fullName evidence="3">non-specific serine/threonine protein kinase</fullName>
        <ecNumber evidence="3">2.7.11.1</ecNumber>
    </recommendedName>
</protein>
<dbReference type="PROSITE" id="PS50011">
    <property type="entry name" value="PROTEIN_KINASE_DOM"/>
    <property type="match status" value="1"/>
</dbReference>
<dbReference type="InterPro" id="IPR001611">
    <property type="entry name" value="Leu-rich_rpt"/>
</dbReference>
<dbReference type="GO" id="GO:0004674">
    <property type="term" value="F:protein serine/threonine kinase activity"/>
    <property type="evidence" value="ECO:0007669"/>
    <property type="project" value="UniProtKB-KW"/>
</dbReference>
<dbReference type="FunFam" id="3.80.10.10:FF:000299">
    <property type="entry name" value="Piriformospora indica-insensitive protein 2"/>
    <property type="match status" value="1"/>
</dbReference>
<feature type="transmembrane region" description="Helical" evidence="22">
    <location>
        <begin position="736"/>
        <end position="757"/>
    </location>
</feature>
<feature type="non-terminal residue" evidence="24">
    <location>
        <position position="1"/>
    </location>
</feature>
<dbReference type="SUPFAM" id="SSF56112">
    <property type="entry name" value="Protein kinase-like (PK-like)"/>
    <property type="match status" value="1"/>
</dbReference>
<evidence type="ECO:0000256" key="4">
    <source>
        <dbReference type="ARBA" id="ARBA00022475"/>
    </source>
</evidence>